<dbReference type="Proteomes" id="UP001181046">
    <property type="component" value="Unassembled WGS sequence"/>
</dbReference>
<feature type="transmembrane region" description="Helical" evidence="1">
    <location>
        <begin position="307"/>
        <end position="325"/>
    </location>
</feature>
<accession>A0ABU3FCG6</accession>
<keyword evidence="3" id="KW-1185">Reference proteome</keyword>
<name>A0ABU3FCG6_9ENTE</name>
<dbReference type="EMBL" id="JARQAJ010000007">
    <property type="protein sequence ID" value="MDT2760367.1"/>
    <property type="molecule type" value="Genomic_DNA"/>
</dbReference>
<keyword evidence="1" id="KW-1133">Transmembrane helix</keyword>
<feature type="transmembrane region" description="Helical" evidence="1">
    <location>
        <begin position="132"/>
        <end position="150"/>
    </location>
</feature>
<feature type="transmembrane region" description="Helical" evidence="1">
    <location>
        <begin position="110"/>
        <end position="125"/>
    </location>
</feature>
<proteinExistence type="predicted"/>
<keyword evidence="1" id="KW-0472">Membrane</keyword>
<feature type="transmembrane region" description="Helical" evidence="1">
    <location>
        <begin position="12"/>
        <end position="39"/>
    </location>
</feature>
<sequence>MKKIDQTLLSTTFIFIFLLSFGLIITLAAFFLASPQILISGMRQIIYSPSNLITDYVQIAGVGPAFLNSGLLTLSSLFILRKHRHHFCSLTVSVIMMLAGFSFFGKNIVNSAPIVLGCLIYLKIHHSKRQDLLVMGLLSTCLSPIVSTIYCAPNHFFVSAKLIALIVGLLIGYVSLPIFEFFKTHTKELNLYNMGFSAGVIGIIGNLTTKNILAIEMVPHALAFEHHPSLLYFLIAIFTIPILANLCFYLLSSTYSKHLLDLKKILRFSLHGFLGVFVPLILNVPLSGILVGAILTFAGFSMYNFKLRYFLFPVLGVLLVAQFIYRDTASTNNIVIILFASTLSPMTRKHGLLAGTLAGFLFSLITRNSQYLAAGINLYHCGFAGGVTVLLLDFIRRLFYRNLRIKFYCQKFYLQTIHFEKQLLFKFQRLPQTFLFKLNKNKEKQSISERNRSN</sequence>
<feature type="transmembrane region" description="Helical" evidence="1">
    <location>
        <begin position="229"/>
        <end position="251"/>
    </location>
</feature>
<evidence type="ECO:0000313" key="2">
    <source>
        <dbReference type="EMBL" id="MDT2760367.1"/>
    </source>
</evidence>
<feature type="transmembrane region" description="Helical" evidence="1">
    <location>
        <begin position="87"/>
        <end position="104"/>
    </location>
</feature>
<feature type="transmembrane region" description="Helical" evidence="1">
    <location>
        <begin position="156"/>
        <end position="179"/>
    </location>
</feature>
<dbReference type="InterPro" id="IPR011470">
    <property type="entry name" value="DUF1576"/>
</dbReference>
<dbReference type="RefSeq" id="WP_311830352.1">
    <property type="nucleotide sequence ID" value="NZ_JARQAJ010000007.1"/>
</dbReference>
<gene>
    <name evidence="2" type="ORF">P7H27_11395</name>
</gene>
<reference evidence="2" key="1">
    <citation type="submission" date="2023-03" db="EMBL/GenBank/DDBJ databases">
        <authorList>
            <person name="Shen W."/>
            <person name="Cai J."/>
        </authorList>
    </citation>
    <scope>NUCLEOTIDE SEQUENCE</scope>
    <source>
        <strain evidence="2">P66-3</strain>
    </source>
</reference>
<feature type="transmembrane region" description="Helical" evidence="1">
    <location>
        <begin position="371"/>
        <end position="395"/>
    </location>
</feature>
<feature type="transmembrane region" description="Helical" evidence="1">
    <location>
        <begin position="272"/>
        <end position="295"/>
    </location>
</feature>
<organism evidence="2 3">
    <name type="scientific">Enterococcus xiangfangensis</name>
    <dbReference type="NCBI Taxonomy" id="1296537"/>
    <lineage>
        <taxon>Bacteria</taxon>
        <taxon>Bacillati</taxon>
        <taxon>Bacillota</taxon>
        <taxon>Bacilli</taxon>
        <taxon>Lactobacillales</taxon>
        <taxon>Enterococcaceae</taxon>
        <taxon>Enterococcus</taxon>
    </lineage>
</organism>
<keyword evidence="1" id="KW-0812">Transmembrane</keyword>
<protein>
    <submittedName>
        <fullName evidence="2">DUF1576 domain-containing protein</fullName>
    </submittedName>
</protein>
<feature type="transmembrane region" description="Helical" evidence="1">
    <location>
        <begin position="59"/>
        <end position="80"/>
    </location>
</feature>
<feature type="transmembrane region" description="Helical" evidence="1">
    <location>
        <begin position="191"/>
        <end position="209"/>
    </location>
</feature>
<evidence type="ECO:0000256" key="1">
    <source>
        <dbReference type="SAM" id="Phobius"/>
    </source>
</evidence>
<evidence type="ECO:0000313" key="3">
    <source>
        <dbReference type="Proteomes" id="UP001181046"/>
    </source>
</evidence>
<comment type="caution">
    <text evidence="2">The sequence shown here is derived from an EMBL/GenBank/DDBJ whole genome shotgun (WGS) entry which is preliminary data.</text>
</comment>
<dbReference type="Pfam" id="PF07613">
    <property type="entry name" value="DUF1576"/>
    <property type="match status" value="2"/>
</dbReference>